<keyword evidence="4" id="KW-0547">Nucleotide-binding</keyword>
<evidence type="ECO:0000259" key="10">
    <source>
        <dbReference type="PROSITE" id="PS50929"/>
    </source>
</evidence>
<keyword evidence="12" id="KW-1185">Reference proteome</keyword>
<reference evidence="11" key="1">
    <citation type="submission" date="2019-07" db="EMBL/GenBank/DDBJ databases">
        <title>Toxilogical consequences of a new and cryptic species of cyanobacteria (Komarekiella delphini-convector) recovered from the epidermis of a bottlenose dolphin and 1500 ft. in the air.</title>
        <authorList>
            <person name="Brown A.O."/>
            <person name="Dvorak P."/>
            <person name="Villanueva C.D."/>
            <person name="Foss A.J."/>
            <person name="Garvey A.D."/>
            <person name="Gibson Q.A."/>
            <person name="Johansen J.R."/>
            <person name="Casamatta D.A."/>
        </authorList>
    </citation>
    <scope>NUCLEOTIDE SEQUENCE</scope>
    <source>
        <strain evidence="11">SJRDD-AB1</strain>
    </source>
</reference>
<keyword evidence="2" id="KW-0813">Transport</keyword>
<dbReference type="CDD" id="cd07346">
    <property type="entry name" value="ABC_6TM_exporters"/>
    <property type="match status" value="1"/>
</dbReference>
<feature type="transmembrane region" description="Helical" evidence="8">
    <location>
        <begin position="54"/>
        <end position="75"/>
    </location>
</feature>
<dbReference type="Gene3D" id="3.40.50.300">
    <property type="entry name" value="P-loop containing nucleotide triphosphate hydrolases"/>
    <property type="match status" value="1"/>
</dbReference>
<dbReference type="PROSITE" id="PS00211">
    <property type="entry name" value="ABC_TRANSPORTER_1"/>
    <property type="match status" value="1"/>
</dbReference>
<dbReference type="GO" id="GO:0140359">
    <property type="term" value="F:ABC-type transporter activity"/>
    <property type="evidence" value="ECO:0007669"/>
    <property type="project" value="InterPro"/>
</dbReference>
<dbReference type="InterPro" id="IPR039421">
    <property type="entry name" value="Type_1_exporter"/>
</dbReference>
<name>A0AA40SVI1_9NOST</name>
<comment type="caution">
    <text evidence="11">The sequence shown here is derived from an EMBL/GenBank/DDBJ whole genome shotgun (WGS) entry which is preliminary data.</text>
</comment>
<keyword evidence="7 8" id="KW-0472">Membrane</keyword>
<feature type="transmembrane region" description="Helical" evidence="8">
    <location>
        <begin position="12"/>
        <end position="34"/>
    </location>
</feature>
<dbReference type="InterPro" id="IPR015856">
    <property type="entry name" value="ABC_transpr_CbiO/EcfA_su"/>
</dbReference>
<keyword evidence="3 8" id="KW-0812">Transmembrane</keyword>
<dbReference type="GO" id="GO:0034040">
    <property type="term" value="F:ATPase-coupled lipid transmembrane transporter activity"/>
    <property type="evidence" value="ECO:0007669"/>
    <property type="project" value="TreeGrafter"/>
</dbReference>
<dbReference type="Gene3D" id="1.20.1560.10">
    <property type="entry name" value="ABC transporter type 1, transmembrane domain"/>
    <property type="match status" value="1"/>
</dbReference>
<evidence type="ECO:0000256" key="5">
    <source>
        <dbReference type="ARBA" id="ARBA00022840"/>
    </source>
</evidence>
<dbReference type="InterPro" id="IPR005898">
    <property type="entry name" value="Cyc_pep_transpt_SyrD/YojI"/>
</dbReference>
<dbReference type="InterPro" id="IPR027417">
    <property type="entry name" value="P-loop_NTPase"/>
</dbReference>
<dbReference type="GO" id="GO:0016887">
    <property type="term" value="F:ATP hydrolysis activity"/>
    <property type="evidence" value="ECO:0007669"/>
    <property type="project" value="InterPro"/>
</dbReference>
<proteinExistence type="predicted"/>
<dbReference type="GO" id="GO:0005524">
    <property type="term" value="F:ATP binding"/>
    <property type="evidence" value="ECO:0007669"/>
    <property type="project" value="UniProtKB-KW"/>
</dbReference>
<dbReference type="PROSITE" id="PS50929">
    <property type="entry name" value="ABC_TM1F"/>
    <property type="match status" value="1"/>
</dbReference>
<feature type="transmembrane region" description="Helical" evidence="8">
    <location>
        <begin position="123"/>
        <end position="143"/>
    </location>
</feature>
<gene>
    <name evidence="11" type="ORF">FNW02_07515</name>
</gene>
<organism evidence="11 12">
    <name type="scientific">Komarekiella delphini-convector SJRDD-AB1</name>
    <dbReference type="NCBI Taxonomy" id="2593771"/>
    <lineage>
        <taxon>Bacteria</taxon>
        <taxon>Bacillati</taxon>
        <taxon>Cyanobacteriota</taxon>
        <taxon>Cyanophyceae</taxon>
        <taxon>Nostocales</taxon>
        <taxon>Nostocaceae</taxon>
        <taxon>Komarekiella</taxon>
        <taxon>Komarekiella delphini-convector</taxon>
    </lineage>
</organism>
<dbReference type="SMART" id="SM00382">
    <property type="entry name" value="AAA"/>
    <property type="match status" value="1"/>
</dbReference>
<dbReference type="InterPro" id="IPR003593">
    <property type="entry name" value="AAA+_ATPase"/>
</dbReference>
<dbReference type="InterPro" id="IPR017871">
    <property type="entry name" value="ABC_transporter-like_CS"/>
</dbReference>
<protein>
    <submittedName>
        <fullName evidence="11">Cyclic peptide export ABC transporter</fullName>
    </submittedName>
</protein>
<dbReference type="GO" id="GO:0015833">
    <property type="term" value="P:peptide transport"/>
    <property type="evidence" value="ECO:0007669"/>
    <property type="project" value="InterPro"/>
</dbReference>
<evidence type="ECO:0000256" key="3">
    <source>
        <dbReference type="ARBA" id="ARBA00022692"/>
    </source>
</evidence>
<dbReference type="RefSeq" id="WP_191756934.1">
    <property type="nucleotide sequence ID" value="NZ_VJXY01000006.1"/>
</dbReference>
<dbReference type="InterPro" id="IPR036640">
    <property type="entry name" value="ABC1_TM_sf"/>
</dbReference>
<sequence>MNLIWFLVRTSWRLIVISLILGTISGTCSVLLIALINDTINANHPIDNRLLWNFIQLLIVMMITGTLSQYFLVSLSQSAIVRLRQRLVDWILACPLRYLEELGANRLLATLTDDVDKISDSAIVLPFLFIDFALIIGCLAYLSILSWQIFLSIFIFLLLAVVVIQIFLTRSEKLMELAREQQDYMFRHFQTIIDGIKELKLNSYRRQAFVTQEFQVTAESRRRYNVISITLLGFTSYLGQLFFFSILGMLLFVAPKLAGINTTLLSGYALVITFLNDPISNILQMFPQIIQGNVAINKIQNLGLALASNSEVISNESINLPPAFHSLELVDVKYSYFREGEAKNFLLGPINLTFRPGNVIFIIGGNGSGKSSLAKLITGLYVPESGEILLDGKPITENNREQYRQLFSTVFSDFYLFERFFGISSDNLNAEAFEYLQKLQLEHKVEIKEGSLSTLNLSHGQRKRLALLTAYLEDRPIYLFDEWAADQDPYFREIFYKQLLPELKHQGKTILAITHDDRYFYLADKLIKLDYGKIVSR</sequence>
<evidence type="ECO:0000256" key="2">
    <source>
        <dbReference type="ARBA" id="ARBA00022448"/>
    </source>
</evidence>
<dbReference type="AlphaFoldDB" id="A0AA40SVI1"/>
<dbReference type="Pfam" id="PF00005">
    <property type="entry name" value="ABC_tran"/>
    <property type="match status" value="1"/>
</dbReference>
<evidence type="ECO:0000256" key="8">
    <source>
        <dbReference type="SAM" id="Phobius"/>
    </source>
</evidence>
<evidence type="ECO:0000256" key="6">
    <source>
        <dbReference type="ARBA" id="ARBA00022989"/>
    </source>
</evidence>
<evidence type="ECO:0000256" key="1">
    <source>
        <dbReference type="ARBA" id="ARBA00004651"/>
    </source>
</evidence>
<dbReference type="PANTHER" id="PTHR24221:SF654">
    <property type="entry name" value="ATP-BINDING CASSETTE SUB-FAMILY B MEMBER 6"/>
    <property type="match status" value="1"/>
</dbReference>
<feature type="domain" description="ABC transmembrane type-1" evidence="10">
    <location>
        <begin position="16"/>
        <end position="291"/>
    </location>
</feature>
<accession>A0AA40SVI1</accession>
<evidence type="ECO:0000256" key="7">
    <source>
        <dbReference type="ARBA" id="ARBA00023136"/>
    </source>
</evidence>
<dbReference type="PANTHER" id="PTHR24221">
    <property type="entry name" value="ATP-BINDING CASSETTE SUB-FAMILY B"/>
    <property type="match status" value="1"/>
</dbReference>
<dbReference type="CDD" id="cd03225">
    <property type="entry name" value="ABC_cobalt_CbiO_domain1"/>
    <property type="match status" value="1"/>
</dbReference>
<dbReference type="EMBL" id="VJXY01000006">
    <property type="protein sequence ID" value="MBD6615685.1"/>
    <property type="molecule type" value="Genomic_DNA"/>
</dbReference>
<dbReference type="SUPFAM" id="SSF52540">
    <property type="entry name" value="P-loop containing nucleoside triphosphate hydrolases"/>
    <property type="match status" value="1"/>
</dbReference>
<dbReference type="InterPro" id="IPR011527">
    <property type="entry name" value="ABC1_TM_dom"/>
</dbReference>
<dbReference type="PROSITE" id="PS50893">
    <property type="entry name" value="ABC_TRANSPORTER_2"/>
    <property type="match status" value="1"/>
</dbReference>
<dbReference type="NCBIfam" id="TIGR01194">
    <property type="entry name" value="cyc_pep_trnsptr"/>
    <property type="match status" value="1"/>
</dbReference>
<comment type="subcellular location">
    <subcellularLocation>
        <location evidence="1">Cell membrane</location>
        <topology evidence="1">Multi-pass membrane protein</topology>
    </subcellularLocation>
</comment>
<dbReference type="GO" id="GO:0005886">
    <property type="term" value="C:plasma membrane"/>
    <property type="evidence" value="ECO:0007669"/>
    <property type="project" value="UniProtKB-SubCell"/>
</dbReference>
<dbReference type="Pfam" id="PF00664">
    <property type="entry name" value="ABC_membrane"/>
    <property type="match status" value="1"/>
</dbReference>
<evidence type="ECO:0000259" key="9">
    <source>
        <dbReference type="PROSITE" id="PS50893"/>
    </source>
</evidence>
<evidence type="ECO:0000313" key="11">
    <source>
        <dbReference type="EMBL" id="MBD6615685.1"/>
    </source>
</evidence>
<feature type="domain" description="ABC transporter" evidence="9">
    <location>
        <begin position="327"/>
        <end position="537"/>
    </location>
</feature>
<keyword evidence="6 8" id="KW-1133">Transmembrane helix</keyword>
<evidence type="ECO:0000313" key="12">
    <source>
        <dbReference type="Proteomes" id="UP001165986"/>
    </source>
</evidence>
<dbReference type="InterPro" id="IPR003439">
    <property type="entry name" value="ABC_transporter-like_ATP-bd"/>
</dbReference>
<feature type="transmembrane region" description="Helical" evidence="8">
    <location>
        <begin position="229"/>
        <end position="252"/>
    </location>
</feature>
<dbReference type="SUPFAM" id="SSF90123">
    <property type="entry name" value="ABC transporter transmembrane region"/>
    <property type="match status" value="1"/>
</dbReference>
<evidence type="ECO:0000256" key="4">
    <source>
        <dbReference type="ARBA" id="ARBA00022741"/>
    </source>
</evidence>
<dbReference type="GO" id="GO:1904680">
    <property type="term" value="F:peptide transmembrane transporter activity"/>
    <property type="evidence" value="ECO:0007669"/>
    <property type="project" value="InterPro"/>
</dbReference>
<keyword evidence="5" id="KW-0067">ATP-binding</keyword>
<feature type="transmembrane region" description="Helical" evidence="8">
    <location>
        <begin position="149"/>
        <end position="169"/>
    </location>
</feature>
<dbReference type="Proteomes" id="UP001165986">
    <property type="component" value="Unassembled WGS sequence"/>
</dbReference>